<evidence type="ECO:0000313" key="1">
    <source>
        <dbReference type="EMBL" id="AAD14384.1"/>
    </source>
</evidence>
<proteinExistence type="evidence at transcript level"/>
<reference evidence="1" key="1">
    <citation type="journal article" date="1996" name="J. Clin. Endocrinol. Metab.">
        <title>Novel mutations in the estrogen receptor messenger RNA in human breast cancers.</title>
        <authorList>
            <person name="Murphy L.C."/>
            <person name="Wang M."/>
            <person name="Coutt A."/>
            <person name="Dotzlaw H."/>
        </authorList>
    </citation>
    <scope>NUCLEOTIDE SEQUENCE</scope>
</reference>
<name>Q99893_HUMAN</name>
<protein>
    <submittedName>
        <fullName evidence="1">ER protein</fullName>
    </submittedName>
</protein>
<feature type="non-terminal residue" evidence="1">
    <location>
        <position position="31"/>
    </location>
</feature>
<accession>Q99893</accession>
<sequence length="31" mass="3520">LLDRMFNSIPGLHQLAASSNLHFLQLRNQGK</sequence>
<organism evidence="1">
    <name type="scientific">Homo sapiens</name>
    <name type="common">Human</name>
    <dbReference type="NCBI Taxonomy" id="9606"/>
    <lineage>
        <taxon>Eukaryota</taxon>
        <taxon>Metazoa</taxon>
        <taxon>Chordata</taxon>
        <taxon>Craniata</taxon>
        <taxon>Vertebrata</taxon>
        <taxon>Euteleostomi</taxon>
        <taxon>Mammalia</taxon>
        <taxon>Eutheria</taxon>
        <taxon>Euarchontoglires</taxon>
        <taxon>Primates</taxon>
        <taxon>Haplorrhini</taxon>
        <taxon>Catarrhini</taxon>
        <taxon>Hominidae</taxon>
        <taxon>Homo</taxon>
    </lineage>
</organism>
<gene>
    <name evidence="1" type="primary">ER</name>
</gene>
<dbReference type="EMBL" id="S82164">
    <property type="protein sequence ID" value="AAD14384.1"/>
    <property type="molecule type" value="mRNA"/>
</dbReference>
<dbReference type="SMR" id="Q99893"/>
<dbReference type="AlphaFoldDB" id="Q99893"/>